<organism evidence="4 5">
    <name type="scientific">Sinomicrobium pectinilyticum</name>
    <dbReference type="NCBI Taxonomy" id="1084421"/>
    <lineage>
        <taxon>Bacteria</taxon>
        <taxon>Pseudomonadati</taxon>
        <taxon>Bacteroidota</taxon>
        <taxon>Flavobacteriia</taxon>
        <taxon>Flavobacteriales</taxon>
        <taxon>Flavobacteriaceae</taxon>
        <taxon>Sinomicrobium</taxon>
    </lineage>
</organism>
<gene>
    <name evidence="4" type="ORF">ED312_09750</name>
</gene>
<dbReference type="AlphaFoldDB" id="A0A3N0EJ23"/>
<comment type="caution">
    <text evidence="4">The sequence shown here is derived from an EMBL/GenBank/DDBJ whole genome shotgun (WGS) entry which is preliminary data.</text>
</comment>
<evidence type="ECO:0000313" key="5">
    <source>
        <dbReference type="Proteomes" id="UP000267469"/>
    </source>
</evidence>
<dbReference type="PANTHER" id="PTHR30273">
    <property type="entry name" value="PERIPLASMIC SIGNAL SENSOR AND SIGMA FACTOR ACTIVATOR FECR-RELATED"/>
    <property type="match status" value="1"/>
</dbReference>
<dbReference type="Proteomes" id="UP000267469">
    <property type="component" value="Unassembled WGS sequence"/>
</dbReference>
<accession>A0A3N0EJ23</accession>
<protein>
    <submittedName>
        <fullName evidence="4">DUF4974 domain-containing protein</fullName>
    </submittedName>
</protein>
<dbReference type="OrthoDB" id="1097132at2"/>
<dbReference type="EMBL" id="RJTM01000068">
    <property type="protein sequence ID" value="RNL87898.1"/>
    <property type="molecule type" value="Genomic_DNA"/>
</dbReference>
<dbReference type="InterPro" id="IPR006860">
    <property type="entry name" value="FecR"/>
</dbReference>
<evidence type="ECO:0000313" key="4">
    <source>
        <dbReference type="EMBL" id="RNL87898.1"/>
    </source>
</evidence>
<feature type="transmembrane region" description="Helical" evidence="1">
    <location>
        <begin position="97"/>
        <end position="118"/>
    </location>
</feature>
<dbReference type="InterPro" id="IPR032508">
    <property type="entry name" value="FecR_C"/>
</dbReference>
<dbReference type="InterPro" id="IPR012373">
    <property type="entry name" value="Ferrdict_sens_TM"/>
</dbReference>
<keyword evidence="5" id="KW-1185">Reference proteome</keyword>
<dbReference type="Pfam" id="PF16344">
    <property type="entry name" value="FecR_C"/>
    <property type="match status" value="1"/>
</dbReference>
<dbReference type="Gene3D" id="2.60.120.1440">
    <property type="match status" value="1"/>
</dbReference>
<keyword evidence="1" id="KW-1133">Transmembrane helix</keyword>
<reference evidence="4 5" key="1">
    <citation type="submission" date="2018-10" db="EMBL/GenBank/DDBJ databases">
        <title>Sinomicrobium pectinilyticum sp. nov., a pectinase-producing bacterium isolated from alkaline and saline soil, and emended description of the genus Sinomicrobium.</title>
        <authorList>
            <person name="Cheng B."/>
            <person name="Li C."/>
            <person name="Lai Q."/>
            <person name="Du M."/>
            <person name="Shao Z."/>
            <person name="Xu P."/>
            <person name="Yang C."/>
        </authorList>
    </citation>
    <scope>NUCLEOTIDE SEQUENCE [LARGE SCALE GENOMIC DNA]</scope>
    <source>
        <strain evidence="4 5">5DNS001</strain>
    </source>
</reference>
<sequence>MNGNRRLDILMKKYRENTIAREEFDELIIYMEDPRWAQDVREWMEEREEDMSEVNNHTEEERKASEARFRKVLDRMKEEGKVAYPFRKEPARKERKGWHHIAAVIVVLFASATALYYGNFFDNPASVRQIEERVGTGEKATVTLTDGTVVRLNSGSTLKFPEKFSGNKREVTLEGEAFFEVTRNEKKPFLVKTADLTTRVLGTSFNIKAYREEGEIAVSVATGKVQVVQSSTEAENNGEAVSQIILVPNEQVVYRPADQSLEKKEIDAAAITAWKDGVLYFKETPLGEVVKTLERWYGVEIRINNPELAECQVWGKHKKETLLNVLKAYEYSLGITYKVHPDGSVDIDGEKCK</sequence>
<feature type="domain" description="Protein FecR C-terminal" evidence="3">
    <location>
        <begin position="279"/>
        <end position="340"/>
    </location>
</feature>
<dbReference type="PANTHER" id="PTHR30273:SF2">
    <property type="entry name" value="PROTEIN FECR"/>
    <property type="match status" value="1"/>
</dbReference>
<dbReference type="Pfam" id="PF04773">
    <property type="entry name" value="FecR"/>
    <property type="match status" value="1"/>
</dbReference>
<dbReference type="RefSeq" id="WP_123215814.1">
    <property type="nucleotide sequence ID" value="NZ_RJTM01000068.1"/>
</dbReference>
<dbReference type="GO" id="GO:0016989">
    <property type="term" value="F:sigma factor antagonist activity"/>
    <property type="evidence" value="ECO:0007669"/>
    <property type="project" value="TreeGrafter"/>
</dbReference>
<keyword evidence="1" id="KW-0812">Transmembrane</keyword>
<feature type="domain" description="FecR protein" evidence="2">
    <location>
        <begin position="133"/>
        <end position="226"/>
    </location>
</feature>
<evidence type="ECO:0000256" key="1">
    <source>
        <dbReference type="SAM" id="Phobius"/>
    </source>
</evidence>
<evidence type="ECO:0000259" key="3">
    <source>
        <dbReference type="Pfam" id="PF16344"/>
    </source>
</evidence>
<keyword evidence="1" id="KW-0472">Membrane</keyword>
<dbReference type="Gene3D" id="3.55.50.30">
    <property type="match status" value="1"/>
</dbReference>
<name>A0A3N0EJ23_SINP1</name>
<dbReference type="PIRSF" id="PIRSF018266">
    <property type="entry name" value="FecR"/>
    <property type="match status" value="1"/>
</dbReference>
<dbReference type="FunFam" id="2.60.120.1440:FF:000001">
    <property type="entry name" value="Putative anti-sigma factor"/>
    <property type="match status" value="1"/>
</dbReference>
<evidence type="ECO:0000259" key="2">
    <source>
        <dbReference type="Pfam" id="PF04773"/>
    </source>
</evidence>
<proteinExistence type="predicted"/>